<sequence>MRFRAGIAHVPTFLKIVQSVERLQKKCIVQFSPTHMHLICNHDANEGGVQMWSKIGIGSIFSEYRIESNSNDTITMVVPFDALLVALRSASINSTETEQVIVRLAKKNNAAVLSFEISGKTFLGRPVYVTHDVRIVIMSPSDVESLHEPMCPETDINIILPPLQKLRVVTERMRAMSEILAFRADHSGRLQLCICTDLVQVETEWKCVVPQKPMQDSSQADPESDDREPPDPHKLFTVHVSCLSFFRFLNAHVLSSTTLACICHRHCLILYVYIGDAATAGGVLTFYIPAILDDEEDM</sequence>
<feature type="transmembrane region" description="Helical" evidence="5">
    <location>
        <begin position="268"/>
        <end position="292"/>
    </location>
</feature>
<dbReference type="PANTHER" id="PTHR12900:SF0">
    <property type="entry name" value="CHECKPOINT PROTEIN"/>
    <property type="match status" value="1"/>
</dbReference>
<evidence type="ECO:0000313" key="7">
    <source>
        <dbReference type="Proteomes" id="UP000054144"/>
    </source>
</evidence>
<dbReference type="GO" id="GO:0000724">
    <property type="term" value="P:double-strand break repair via homologous recombination"/>
    <property type="evidence" value="ECO:0007669"/>
    <property type="project" value="TreeGrafter"/>
</dbReference>
<keyword evidence="3" id="KW-0539">Nucleus</keyword>
<dbReference type="GO" id="GO:0033314">
    <property type="term" value="P:mitotic DNA replication checkpoint signaling"/>
    <property type="evidence" value="ECO:0007669"/>
    <property type="project" value="TreeGrafter"/>
</dbReference>
<keyword evidence="5" id="KW-0812">Transmembrane</keyword>
<dbReference type="SUPFAM" id="SSF55979">
    <property type="entry name" value="DNA clamp"/>
    <property type="match status" value="1"/>
</dbReference>
<proteinExistence type="inferred from homology"/>
<dbReference type="InterPro" id="IPR016580">
    <property type="entry name" value="HUS1"/>
</dbReference>
<dbReference type="AlphaFoldDB" id="A0A0D7AL80"/>
<comment type="subcellular location">
    <subcellularLocation>
        <location evidence="1">Nucleus</location>
    </subcellularLocation>
</comment>
<keyword evidence="7" id="KW-1185">Reference proteome</keyword>
<evidence type="ECO:0000256" key="1">
    <source>
        <dbReference type="ARBA" id="ARBA00004123"/>
    </source>
</evidence>
<dbReference type="InterPro" id="IPR007150">
    <property type="entry name" value="HUS1/Mec3"/>
</dbReference>
<protein>
    <recommendedName>
        <fullName evidence="4">Checkpoint protein</fullName>
    </recommendedName>
</protein>
<gene>
    <name evidence="6" type="ORF">FISHEDRAFT_36018</name>
</gene>
<dbReference type="GO" id="GO:0005730">
    <property type="term" value="C:nucleolus"/>
    <property type="evidence" value="ECO:0007669"/>
    <property type="project" value="InterPro"/>
</dbReference>
<evidence type="ECO:0000256" key="5">
    <source>
        <dbReference type="SAM" id="Phobius"/>
    </source>
</evidence>
<comment type="similarity">
    <text evidence="2 4">Belongs to the HUS1 family.</text>
</comment>
<dbReference type="OrthoDB" id="337750at2759"/>
<dbReference type="GO" id="GO:0006289">
    <property type="term" value="P:nucleotide-excision repair"/>
    <property type="evidence" value="ECO:0007669"/>
    <property type="project" value="TreeGrafter"/>
</dbReference>
<dbReference type="Gene3D" id="3.70.10.10">
    <property type="match status" value="1"/>
</dbReference>
<dbReference type="Proteomes" id="UP000054144">
    <property type="component" value="Unassembled WGS sequence"/>
</dbReference>
<dbReference type="GO" id="GO:0030896">
    <property type="term" value="C:checkpoint clamp complex"/>
    <property type="evidence" value="ECO:0007669"/>
    <property type="project" value="InterPro"/>
</dbReference>
<dbReference type="InterPro" id="IPR046938">
    <property type="entry name" value="DNA_clamp_sf"/>
</dbReference>
<dbReference type="GO" id="GO:0031573">
    <property type="term" value="P:mitotic intra-S DNA damage checkpoint signaling"/>
    <property type="evidence" value="ECO:0007669"/>
    <property type="project" value="TreeGrafter"/>
</dbReference>
<name>A0A0D7AL80_9AGAR</name>
<evidence type="ECO:0000313" key="6">
    <source>
        <dbReference type="EMBL" id="KIY52061.1"/>
    </source>
</evidence>
<keyword evidence="5" id="KW-1133">Transmembrane helix</keyword>
<evidence type="ECO:0000256" key="3">
    <source>
        <dbReference type="ARBA" id="ARBA00023242"/>
    </source>
</evidence>
<evidence type="ECO:0000256" key="4">
    <source>
        <dbReference type="PIRNR" id="PIRNR011312"/>
    </source>
</evidence>
<reference evidence="6 7" key="1">
    <citation type="journal article" date="2015" name="Fungal Genet. Biol.">
        <title>Evolution of novel wood decay mechanisms in Agaricales revealed by the genome sequences of Fistulina hepatica and Cylindrobasidium torrendii.</title>
        <authorList>
            <person name="Floudas D."/>
            <person name="Held B.W."/>
            <person name="Riley R."/>
            <person name="Nagy L.G."/>
            <person name="Koehler G."/>
            <person name="Ransdell A.S."/>
            <person name="Younus H."/>
            <person name="Chow J."/>
            <person name="Chiniquy J."/>
            <person name="Lipzen A."/>
            <person name="Tritt A."/>
            <person name="Sun H."/>
            <person name="Haridas S."/>
            <person name="LaButti K."/>
            <person name="Ohm R.A."/>
            <person name="Kues U."/>
            <person name="Blanchette R.A."/>
            <person name="Grigoriev I.V."/>
            <person name="Minto R.E."/>
            <person name="Hibbett D.S."/>
        </authorList>
    </citation>
    <scope>NUCLEOTIDE SEQUENCE [LARGE SCALE GENOMIC DNA]</scope>
    <source>
        <strain evidence="6 7">ATCC 64428</strain>
    </source>
</reference>
<evidence type="ECO:0000256" key="2">
    <source>
        <dbReference type="ARBA" id="ARBA00005563"/>
    </source>
</evidence>
<dbReference type="GO" id="GO:0035861">
    <property type="term" value="C:site of double-strand break"/>
    <property type="evidence" value="ECO:0007669"/>
    <property type="project" value="TreeGrafter"/>
</dbReference>
<dbReference type="GO" id="GO:0000723">
    <property type="term" value="P:telomere maintenance"/>
    <property type="evidence" value="ECO:0007669"/>
    <property type="project" value="TreeGrafter"/>
</dbReference>
<keyword evidence="5" id="KW-0472">Membrane</keyword>
<organism evidence="6 7">
    <name type="scientific">Fistulina hepatica ATCC 64428</name>
    <dbReference type="NCBI Taxonomy" id="1128425"/>
    <lineage>
        <taxon>Eukaryota</taxon>
        <taxon>Fungi</taxon>
        <taxon>Dikarya</taxon>
        <taxon>Basidiomycota</taxon>
        <taxon>Agaricomycotina</taxon>
        <taxon>Agaricomycetes</taxon>
        <taxon>Agaricomycetidae</taxon>
        <taxon>Agaricales</taxon>
        <taxon>Fistulinaceae</taxon>
        <taxon>Fistulina</taxon>
    </lineage>
</organism>
<dbReference type="Pfam" id="PF04005">
    <property type="entry name" value="Hus1"/>
    <property type="match status" value="1"/>
</dbReference>
<dbReference type="PIRSF" id="PIRSF011312">
    <property type="entry name" value="Cell_cycle_HUS1"/>
    <property type="match status" value="1"/>
</dbReference>
<accession>A0A0D7AL80</accession>
<dbReference type="GO" id="GO:0044778">
    <property type="term" value="P:meiotic DNA integrity checkpoint signaling"/>
    <property type="evidence" value="ECO:0007669"/>
    <property type="project" value="TreeGrafter"/>
</dbReference>
<dbReference type="EMBL" id="KN881646">
    <property type="protein sequence ID" value="KIY52061.1"/>
    <property type="molecule type" value="Genomic_DNA"/>
</dbReference>
<dbReference type="PANTHER" id="PTHR12900">
    <property type="entry name" value="MITOTIC AND DNA DAMAGE CHECKPOINT PROTEIN HUS1"/>
    <property type="match status" value="1"/>
</dbReference>